<keyword evidence="3" id="KW-1185">Reference proteome</keyword>
<dbReference type="AlphaFoldDB" id="A0A930UY98"/>
<sequence>MTQTPLDPATTAPLVLDYQPGIVDRLPHPDPDAQPARGREVLDLARTHGLTVGFVRVGLSDEGAAGVPSAPTPTPTSRPS</sequence>
<reference evidence="2" key="1">
    <citation type="submission" date="2020-11" db="EMBL/GenBank/DDBJ databases">
        <title>Nocardioides sp. CBS4Y-1, whole genome shotgun sequence.</title>
        <authorList>
            <person name="Tuo L."/>
        </authorList>
    </citation>
    <scope>NUCLEOTIDE SEQUENCE</scope>
    <source>
        <strain evidence="2">CBS4Y-1</strain>
    </source>
</reference>
<evidence type="ECO:0000256" key="1">
    <source>
        <dbReference type="SAM" id="MobiDB-lite"/>
    </source>
</evidence>
<evidence type="ECO:0008006" key="4">
    <source>
        <dbReference type="Google" id="ProtNLM"/>
    </source>
</evidence>
<dbReference type="RefSeq" id="WP_194503599.1">
    <property type="nucleotide sequence ID" value="NZ_JADIVZ010000005.1"/>
</dbReference>
<evidence type="ECO:0000313" key="2">
    <source>
        <dbReference type="EMBL" id="MBF4162326.1"/>
    </source>
</evidence>
<dbReference type="Gene3D" id="3.40.50.850">
    <property type="entry name" value="Isochorismatase-like"/>
    <property type="match status" value="1"/>
</dbReference>
<gene>
    <name evidence="2" type="ORF">ISG29_11555</name>
</gene>
<dbReference type="Proteomes" id="UP000656804">
    <property type="component" value="Unassembled WGS sequence"/>
</dbReference>
<dbReference type="InterPro" id="IPR036380">
    <property type="entry name" value="Isochorismatase-like_sf"/>
</dbReference>
<feature type="compositionally biased region" description="Pro residues" evidence="1">
    <location>
        <begin position="70"/>
        <end position="80"/>
    </location>
</feature>
<feature type="region of interest" description="Disordered" evidence="1">
    <location>
        <begin position="60"/>
        <end position="80"/>
    </location>
</feature>
<organism evidence="2 3">
    <name type="scientific">Nocardioides acrostichi</name>
    <dbReference type="NCBI Taxonomy" id="2784339"/>
    <lineage>
        <taxon>Bacteria</taxon>
        <taxon>Bacillati</taxon>
        <taxon>Actinomycetota</taxon>
        <taxon>Actinomycetes</taxon>
        <taxon>Propionibacteriales</taxon>
        <taxon>Nocardioidaceae</taxon>
        <taxon>Nocardioides</taxon>
    </lineage>
</organism>
<name>A0A930UY98_9ACTN</name>
<dbReference type="SUPFAM" id="SSF52499">
    <property type="entry name" value="Isochorismatase-like hydrolases"/>
    <property type="match status" value="1"/>
</dbReference>
<accession>A0A930UY98</accession>
<evidence type="ECO:0000313" key="3">
    <source>
        <dbReference type="Proteomes" id="UP000656804"/>
    </source>
</evidence>
<dbReference type="EMBL" id="JADIVZ010000005">
    <property type="protein sequence ID" value="MBF4162326.1"/>
    <property type="molecule type" value="Genomic_DNA"/>
</dbReference>
<comment type="caution">
    <text evidence="2">The sequence shown here is derived from an EMBL/GenBank/DDBJ whole genome shotgun (WGS) entry which is preliminary data.</text>
</comment>
<protein>
    <recommendedName>
        <fullName evidence="4">Isochorismatase family protein</fullName>
    </recommendedName>
</protein>
<proteinExistence type="predicted"/>